<evidence type="ECO:0000256" key="3">
    <source>
        <dbReference type="ARBA" id="ARBA00022679"/>
    </source>
</evidence>
<dbReference type="PANTHER" id="PTHR33841:SF1">
    <property type="entry name" value="DNA METHYLTRANSFERASE A"/>
    <property type="match status" value="1"/>
</dbReference>
<comment type="catalytic activity">
    <reaction evidence="4">
        <text>a 2'-deoxyadenosine in DNA + S-adenosyl-L-methionine = an N(6)-methyl-2'-deoxyadenosine in DNA + S-adenosyl-L-homocysteine + H(+)</text>
        <dbReference type="Rhea" id="RHEA:15197"/>
        <dbReference type="Rhea" id="RHEA-COMP:12418"/>
        <dbReference type="Rhea" id="RHEA-COMP:12419"/>
        <dbReference type="ChEBI" id="CHEBI:15378"/>
        <dbReference type="ChEBI" id="CHEBI:57856"/>
        <dbReference type="ChEBI" id="CHEBI:59789"/>
        <dbReference type="ChEBI" id="CHEBI:90615"/>
        <dbReference type="ChEBI" id="CHEBI:90616"/>
        <dbReference type="EC" id="2.1.1.72"/>
    </reaction>
</comment>
<name>A0A432DZ71_9FLAO</name>
<dbReference type="EC" id="2.1.1.72" evidence="1"/>
<dbReference type="Proteomes" id="UP000276953">
    <property type="component" value="Unassembled WGS sequence"/>
</dbReference>
<evidence type="ECO:0000313" key="6">
    <source>
        <dbReference type="Proteomes" id="UP000276953"/>
    </source>
</evidence>
<dbReference type="EMBL" id="RYFC01000001">
    <property type="protein sequence ID" value="RTZ49520.1"/>
    <property type="molecule type" value="Genomic_DNA"/>
</dbReference>
<gene>
    <name evidence="5" type="ORF">EJ377_03005</name>
</gene>
<dbReference type="InterPro" id="IPR029063">
    <property type="entry name" value="SAM-dependent_MTases_sf"/>
</dbReference>
<evidence type="ECO:0000256" key="2">
    <source>
        <dbReference type="ARBA" id="ARBA00022603"/>
    </source>
</evidence>
<accession>A0A432DZ71</accession>
<evidence type="ECO:0000256" key="1">
    <source>
        <dbReference type="ARBA" id="ARBA00011900"/>
    </source>
</evidence>
<reference evidence="5 6" key="1">
    <citation type="submission" date="2018-12" db="EMBL/GenBank/DDBJ databases">
        <title>Draft Genome Sequence of Chryseobacterium arthrosphaerae strain ED882-96 Isolated from the Blood of a Patient with Liver Cirrhosis in Taiwan.</title>
        <authorList>
            <person name="Lin J.-N."/>
            <person name="Lai C.-H."/>
            <person name="Yang C.-H."/>
            <person name="Huang Y.-H."/>
        </authorList>
    </citation>
    <scope>NUCLEOTIDE SEQUENCE [LARGE SCALE GENOMIC DNA]</scope>
    <source>
        <strain evidence="5 6">ED882-96</strain>
    </source>
</reference>
<sequence>MKILDPACGSGAFPMGVLQKIVQALQKLDPKAEWWKKRQVTRISNAVVRKQLKEKLEASGVEYARKIGVIQNSLYGVDIQPVAAEISKLRCFCL</sequence>
<comment type="caution">
    <text evidence="5">The sequence shown here is derived from an EMBL/GenBank/DDBJ whole genome shotgun (WGS) entry which is preliminary data.</text>
</comment>
<proteinExistence type="predicted"/>
<evidence type="ECO:0000313" key="5">
    <source>
        <dbReference type="EMBL" id="RTZ49520.1"/>
    </source>
</evidence>
<protein>
    <recommendedName>
        <fullName evidence="1">site-specific DNA-methyltransferase (adenine-specific)</fullName>
        <ecNumber evidence="1">2.1.1.72</ecNumber>
    </recommendedName>
</protein>
<dbReference type="InterPro" id="IPR050953">
    <property type="entry name" value="N4_N6_ade-DNA_methylase"/>
</dbReference>
<keyword evidence="2" id="KW-0489">Methyltransferase</keyword>
<keyword evidence="3" id="KW-0808">Transferase</keyword>
<dbReference type="SUPFAM" id="SSF53335">
    <property type="entry name" value="S-adenosyl-L-methionine-dependent methyltransferases"/>
    <property type="match status" value="1"/>
</dbReference>
<dbReference type="Gene3D" id="3.40.50.150">
    <property type="entry name" value="Vaccinia Virus protein VP39"/>
    <property type="match status" value="1"/>
</dbReference>
<dbReference type="GO" id="GO:0032259">
    <property type="term" value="P:methylation"/>
    <property type="evidence" value="ECO:0007669"/>
    <property type="project" value="UniProtKB-KW"/>
</dbReference>
<dbReference type="GO" id="GO:0009007">
    <property type="term" value="F:site-specific DNA-methyltransferase (adenine-specific) activity"/>
    <property type="evidence" value="ECO:0007669"/>
    <property type="project" value="UniProtKB-EC"/>
</dbReference>
<dbReference type="AlphaFoldDB" id="A0A432DZ71"/>
<dbReference type="PANTHER" id="PTHR33841">
    <property type="entry name" value="DNA METHYLTRANSFERASE YEEA-RELATED"/>
    <property type="match status" value="1"/>
</dbReference>
<organism evidence="5 6">
    <name type="scientific">Chryseobacterium arthrosphaerae</name>
    <dbReference type="NCBI Taxonomy" id="651561"/>
    <lineage>
        <taxon>Bacteria</taxon>
        <taxon>Pseudomonadati</taxon>
        <taxon>Bacteroidota</taxon>
        <taxon>Flavobacteriia</taxon>
        <taxon>Flavobacteriales</taxon>
        <taxon>Weeksellaceae</taxon>
        <taxon>Chryseobacterium group</taxon>
        <taxon>Chryseobacterium</taxon>
    </lineage>
</organism>
<evidence type="ECO:0000256" key="4">
    <source>
        <dbReference type="ARBA" id="ARBA00047942"/>
    </source>
</evidence>